<reference evidence="2" key="1">
    <citation type="submission" date="2019-05" db="EMBL/GenBank/DDBJ databases">
        <authorList>
            <person name="Lianzixin W."/>
        </authorList>
    </citation>
    <scope>NUCLEOTIDE SEQUENCE</scope>
    <source>
        <strain evidence="2">EC11</strain>
    </source>
</reference>
<dbReference type="SUPFAM" id="SSF48239">
    <property type="entry name" value="Terpenoid cyclases/Protein prenyltransferases"/>
    <property type="match status" value="1"/>
</dbReference>
<accession>A0ABX0INY6</accession>
<dbReference type="Pfam" id="PF00534">
    <property type="entry name" value="Glycos_transf_1"/>
    <property type="match status" value="1"/>
</dbReference>
<dbReference type="SUPFAM" id="SSF53756">
    <property type="entry name" value="UDP-Glycosyltransferase/glycogen phosphorylase"/>
    <property type="match status" value="1"/>
</dbReference>
<reference evidence="2" key="2">
    <citation type="submission" date="2020-02" db="EMBL/GenBank/DDBJ databases">
        <title>Flavobacterium profundi sp. nov., isolated from a deep-sea seamount.</title>
        <authorList>
            <person name="Zhang D.-C."/>
        </authorList>
    </citation>
    <scope>NUCLEOTIDE SEQUENCE</scope>
    <source>
        <strain evidence="2">EC11</strain>
    </source>
</reference>
<feature type="domain" description="Glycosyl transferase family 1" evidence="1">
    <location>
        <begin position="189"/>
        <end position="355"/>
    </location>
</feature>
<dbReference type="EMBL" id="VEVQ02000002">
    <property type="protein sequence ID" value="NHN24775.1"/>
    <property type="molecule type" value="Genomic_DNA"/>
</dbReference>
<dbReference type="InterPro" id="IPR008928">
    <property type="entry name" value="6-hairpin_glycosidase_sf"/>
</dbReference>
<evidence type="ECO:0000259" key="1">
    <source>
        <dbReference type="Pfam" id="PF00534"/>
    </source>
</evidence>
<dbReference type="InterPro" id="IPR008930">
    <property type="entry name" value="Terpenoid_cyclase/PrenylTrfase"/>
</dbReference>
<dbReference type="InterPro" id="IPR001296">
    <property type="entry name" value="Glyco_trans_1"/>
</dbReference>
<evidence type="ECO:0000313" key="3">
    <source>
        <dbReference type="Proteomes" id="UP000817854"/>
    </source>
</evidence>
<proteinExistence type="predicted"/>
<name>A0ABX0INY6_9FLAO</name>
<evidence type="ECO:0000313" key="2">
    <source>
        <dbReference type="EMBL" id="NHN24775.1"/>
    </source>
</evidence>
<comment type="caution">
    <text evidence="2">The sequence shown here is derived from an EMBL/GenBank/DDBJ whole genome shotgun (WGS) entry which is preliminary data.</text>
</comment>
<protein>
    <submittedName>
        <fullName evidence="2">Glycosyltransferase</fullName>
    </submittedName>
</protein>
<dbReference type="PANTHER" id="PTHR12526:SF572">
    <property type="entry name" value="BLL5144 PROTEIN"/>
    <property type="match status" value="1"/>
</dbReference>
<gene>
    <name evidence="2" type="ORF">FIA58_003715</name>
</gene>
<keyword evidence="3" id="KW-1185">Reference proteome</keyword>
<dbReference type="RefSeq" id="WP_140960201.1">
    <property type="nucleotide sequence ID" value="NZ_VEVQ02000002.1"/>
</dbReference>
<sequence length="735" mass="84114">MTTNEMLMITSFPPRKCGIATYSQDLIKAIEDKYRDSFTIKVCALQKMDIELQYPNEVKYFLKSDVKEDYKKLAITVNADNAIKIIYLQHEFGLYGGQLGDYILEFLNTIEKTVITTFHTVLTNPNEERKAIVQKIATLSSQVIVMTQLSANILMKEYQIPAEKIKTIPHGTHLIKPMVFNLNETIPFKGKIIISTFGLISEGKGIETALEALPEIKAKFPNVLYLIIGKTHPEVIKNEGEKYRNFLQDKVKELKIENNVLFINKYLSLDILLEYLQRTDLYFFTSKDPQQAVSGTLVYALSAACPVISTPIPHSLELLDGAGLNFDFGNASQLADAAILVLSNPEMMENMRLNALHKISPTAWQNAAIAHMDLTKTFLTKNQLQLEYQIPVINLQHINRMTTHFGMIQFAKIADPDLRTGYTLDDNARALVAVAKHFELTGKFSDLPLIIIYLKFIMFCQQEDGSFQNYVTVNKHFFYKNNDENLEDANGRAIWALGEFLSLKQLLDFNLQTAVENTFEKAIHTIHNIQSPRAIAFCIKGLCYYYHFKKNEMVLQLITKLADNLVSKYRGVSDKKWQWFEEYLTYGNALLPEAMLLASECTKSELFKDIAHKTFHFLLETTFQGKNIKVISNRGWHHKGKNKNHFGEQPIEIAYTILALNTFYKIYKNEEYLNKMKIAFNWFLGDNHLHQIIYNPITGGCYDGLEEHQVNLNQGAESTVSYLLARLTLEKNSDA</sequence>
<dbReference type="PANTHER" id="PTHR12526">
    <property type="entry name" value="GLYCOSYLTRANSFERASE"/>
    <property type="match status" value="1"/>
</dbReference>
<dbReference type="Proteomes" id="UP000817854">
    <property type="component" value="Unassembled WGS sequence"/>
</dbReference>
<dbReference type="SUPFAM" id="SSF48208">
    <property type="entry name" value="Six-hairpin glycosidases"/>
    <property type="match status" value="1"/>
</dbReference>
<dbReference type="Gene3D" id="3.40.50.2000">
    <property type="entry name" value="Glycogen Phosphorylase B"/>
    <property type="match status" value="2"/>
</dbReference>
<organism evidence="2 3">
    <name type="scientific">Flavobacterium jejuense</name>
    <dbReference type="NCBI Taxonomy" id="1544455"/>
    <lineage>
        <taxon>Bacteria</taxon>
        <taxon>Pseudomonadati</taxon>
        <taxon>Bacteroidota</taxon>
        <taxon>Flavobacteriia</taxon>
        <taxon>Flavobacteriales</taxon>
        <taxon>Flavobacteriaceae</taxon>
        <taxon>Flavobacterium</taxon>
    </lineage>
</organism>